<name>A0A8H5HIU6_9AGAR</name>
<protein>
    <recommendedName>
        <fullName evidence="3">F-box domain-containing protein</fullName>
    </recommendedName>
</protein>
<proteinExistence type="predicted"/>
<dbReference type="SUPFAM" id="SSF81383">
    <property type="entry name" value="F-box domain"/>
    <property type="match status" value="1"/>
</dbReference>
<dbReference type="SUPFAM" id="SSF52047">
    <property type="entry name" value="RNI-like"/>
    <property type="match status" value="1"/>
</dbReference>
<dbReference type="OrthoDB" id="3123364at2759"/>
<evidence type="ECO:0000313" key="1">
    <source>
        <dbReference type="EMBL" id="KAF5384115.1"/>
    </source>
</evidence>
<organism evidence="1 2">
    <name type="scientific">Tricholomella constricta</name>
    <dbReference type="NCBI Taxonomy" id="117010"/>
    <lineage>
        <taxon>Eukaryota</taxon>
        <taxon>Fungi</taxon>
        <taxon>Dikarya</taxon>
        <taxon>Basidiomycota</taxon>
        <taxon>Agaricomycotina</taxon>
        <taxon>Agaricomycetes</taxon>
        <taxon>Agaricomycetidae</taxon>
        <taxon>Agaricales</taxon>
        <taxon>Tricholomatineae</taxon>
        <taxon>Lyophyllaceae</taxon>
        <taxon>Tricholomella</taxon>
    </lineage>
</organism>
<sequence length="373" mass="42235">MAEISAKSSSRFSDLPFDVLVSVLQFLPTKDGLALSSTSLDIRMALYPFLFSHVRVESESGSSQALDNAVENGNLALLNAIRKLTIAYYHDGETCLPIIRFISGAPHLLRICFYFSPLSFKQLEAIITLLKVTQLQELVVELDTSTDNQSIAGLTYLKHLEIHFDPDIDERTSSTFNPDDFLWPFINPSIDTLDRLAPAVRLRTFHLKTNRDDSNVISVLPSVLPNLEDLTLHLNVGDPPVYHNSYVASFARCRKLTKLTLNLDLDRIANDPPRQGSLAFFDRSLRRRMLPTDNLVAACRALKLITWDMLDDSEVVVRHQFGVVETPTGRVVKIGWNWWMGDSFRETRRRPLPDGIVNLDPAENARMWDYHGP</sequence>
<dbReference type="Proteomes" id="UP000565441">
    <property type="component" value="Unassembled WGS sequence"/>
</dbReference>
<dbReference type="AlphaFoldDB" id="A0A8H5HIU6"/>
<evidence type="ECO:0008006" key="3">
    <source>
        <dbReference type="Google" id="ProtNLM"/>
    </source>
</evidence>
<gene>
    <name evidence="1" type="ORF">D9615_003223</name>
</gene>
<evidence type="ECO:0000313" key="2">
    <source>
        <dbReference type="Proteomes" id="UP000565441"/>
    </source>
</evidence>
<dbReference type="InterPro" id="IPR036047">
    <property type="entry name" value="F-box-like_dom_sf"/>
</dbReference>
<dbReference type="Gene3D" id="3.80.10.10">
    <property type="entry name" value="Ribonuclease Inhibitor"/>
    <property type="match status" value="1"/>
</dbReference>
<comment type="caution">
    <text evidence="1">The sequence shown here is derived from an EMBL/GenBank/DDBJ whole genome shotgun (WGS) entry which is preliminary data.</text>
</comment>
<dbReference type="EMBL" id="JAACJP010000005">
    <property type="protein sequence ID" value="KAF5384115.1"/>
    <property type="molecule type" value="Genomic_DNA"/>
</dbReference>
<reference evidence="1 2" key="1">
    <citation type="journal article" date="2020" name="ISME J.">
        <title>Uncovering the hidden diversity of litter-decomposition mechanisms in mushroom-forming fungi.</title>
        <authorList>
            <person name="Floudas D."/>
            <person name="Bentzer J."/>
            <person name="Ahren D."/>
            <person name="Johansson T."/>
            <person name="Persson P."/>
            <person name="Tunlid A."/>
        </authorList>
    </citation>
    <scope>NUCLEOTIDE SEQUENCE [LARGE SCALE GENOMIC DNA]</scope>
    <source>
        <strain evidence="1 2">CBS 661.87</strain>
    </source>
</reference>
<dbReference type="InterPro" id="IPR032675">
    <property type="entry name" value="LRR_dom_sf"/>
</dbReference>
<accession>A0A8H5HIU6</accession>
<keyword evidence="2" id="KW-1185">Reference proteome</keyword>